<evidence type="ECO:0000256" key="7">
    <source>
        <dbReference type="ARBA" id="ARBA00023180"/>
    </source>
</evidence>
<dbReference type="EMBL" id="JBDJPC010000002">
    <property type="protein sequence ID" value="KAL1513492.1"/>
    <property type="molecule type" value="Genomic_DNA"/>
</dbReference>
<evidence type="ECO:0000256" key="2">
    <source>
        <dbReference type="ARBA" id="ARBA00022475"/>
    </source>
</evidence>
<evidence type="ECO:0000256" key="4">
    <source>
        <dbReference type="ARBA" id="ARBA00022989"/>
    </source>
</evidence>
<dbReference type="InterPro" id="IPR052192">
    <property type="entry name" value="Insect_Ionotropic_Sensory_Rcpt"/>
</dbReference>
<name>A0ABD1F7E9_HYPHA</name>
<comment type="caution">
    <text evidence="9">The sequence shown here is derived from an EMBL/GenBank/DDBJ whole genome shotgun (WGS) entry which is preliminary data.</text>
</comment>
<dbReference type="AlphaFoldDB" id="A0ABD1F7E9"/>
<dbReference type="Proteomes" id="UP001566132">
    <property type="component" value="Unassembled WGS sequence"/>
</dbReference>
<keyword evidence="5 8" id="KW-0472">Membrane</keyword>
<proteinExistence type="predicted"/>
<evidence type="ECO:0000256" key="6">
    <source>
        <dbReference type="ARBA" id="ARBA00023170"/>
    </source>
</evidence>
<dbReference type="PANTHER" id="PTHR42643:SF38">
    <property type="entry name" value="IONOTROPIC RECEPTOR 100A"/>
    <property type="match status" value="1"/>
</dbReference>
<evidence type="ECO:0000256" key="3">
    <source>
        <dbReference type="ARBA" id="ARBA00022692"/>
    </source>
</evidence>
<accession>A0ABD1F7E9</accession>
<feature type="transmembrane region" description="Helical" evidence="8">
    <location>
        <begin position="327"/>
        <end position="345"/>
    </location>
</feature>
<keyword evidence="6" id="KW-0675">Receptor</keyword>
<evidence type="ECO:0000256" key="1">
    <source>
        <dbReference type="ARBA" id="ARBA00004651"/>
    </source>
</evidence>
<feature type="transmembrane region" description="Helical" evidence="8">
    <location>
        <begin position="543"/>
        <end position="563"/>
    </location>
</feature>
<evidence type="ECO:0000313" key="10">
    <source>
        <dbReference type="Proteomes" id="UP001566132"/>
    </source>
</evidence>
<sequence>MRRLILILLNTVLRTRVDKVELSQYLTDVEKSSLIIINFDGAVEISIKHVPKVIVDEKHVKYVPEQFGKCSAYVIAPKTAMHLKGILNDLFKFEVEQNAKFLVVVNDINDNDTIAVMVDILWKFRLPNSLIINCQDSEAYYKLELSRCGSGVRPLKFLNTDLIYIDFNFKFAFRHCPLKVLWSHYIPFVYERNQNYRGIIIDFLLDTISTTAERPLLLSENDTEYFEEISMGYNYESVRQDLVDADIFVGATDIRLMQLFNLSPVLDEDQLIFLVPCIKIDYFKQVHKFFSITLLAICFCVMTIIIIIIYCFAKYHLSPREKRFEKFMKISIILIGMLFGSGWHMNFPHYFRLRLYLSHLMFSVMVINFFIQGSFVSVLSSQPYEPSITDVKGLLESNWSFKTNSLMANALSLSYKSLPMMHDVIDKLVERTEIIEGSMKEDIFDRLMEDKDYATITVKAFIYMKPNMEKTFSYFPMTTLYICVLTEKNSFKSHMIGQWVARAVEIGLYEKHKRFHQFQLALKWDMNQEESTFHITIEHVKPATIFLVSGCILGIITFLFELICHHGEKFRAKKNTKITRN</sequence>
<feature type="transmembrane region" description="Helical" evidence="8">
    <location>
        <begin position="289"/>
        <end position="315"/>
    </location>
</feature>
<keyword evidence="10" id="KW-1185">Reference proteome</keyword>
<protein>
    <submittedName>
        <fullName evidence="9">Uncharacterized protein</fullName>
    </submittedName>
</protein>
<dbReference type="GO" id="GO:0005886">
    <property type="term" value="C:plasma membrane"/>
    <property type="evidence" value="ECO:0007669"/>
    <property type="project" value="UniProtKB-SubCell"/>
</dbReference>
<comment type="subcellular location">
    <subcellularLocation>
        <location evidence="1">Cell membrane</location>
        <topology evidence="1">Multi-pass membrane protein</topology>
    </subcellularLocation>
</comment>
<gene>
    <name evidence="9" type="ORF">ABEB36_002896</name>
</gene>
<reference evidence="9 10" key="1">
    <citation type="submission" date="2024-05" db="EMBL/GenBank/DDBJ databases">
        <title>Genetic variation in Jamaican populations of the coffee berry borer (Hypothenemus hampei).</title>
        <authorList>
            <person name="Errbii M."/>
            <person name="Myrie A."/>
        </authorList>
    </citation>
    <scope>NUCLEOTIDE SEQUENCE [LARGE SCALE GENOMIC DNA]</scope>
    <source>
        <strain evidence="9">JA-Hopewell-2020-01-JO</strain>
        <tissue evidence="9">Whole body</tissue>
    </source>
</reference>
<keyword evidence="3 8" id="KW-0812">Transmembrane</keyword>
<evidence type="ECO:0000313" key="9">
    <source>
        <dbReference type="EMBL" id="KAL1513492.1"/>
    </source>
</evidence>
<dbReference type="PANTHER" id="PTHR42643">
    <property type="entry name" value="IONOTROPIC RECEPTOR 20A-RELATED"/>
    <property type="match status" value="1"/>
</dbReference>
<keyword evidence="4 8" id="KW-1133">Transmembrane helix</keyword>
<evidence type="ECO:0000256" key="5">
    <source>
        <dbReference type="ARBA" id="ARBA00023136"/>
    </source>
</evidence>
<keyword evidence="2" id="KW-1003">Cell membrane</keyword>
<organism evidence="9 10">
    <name type="scientific">Hypothenemus hampei</name>
    <name type="common">Coffee berry borer</name>
    <dbReference type="NCBI Taxonomy" id="57062"/>
    <lineage>
        <taxon>Eukaryota</taxon>
        <taxon>Metazoa</taxon>
        <taxon>Ecdysozoa</taxon>
        <taxon>Arthropoda</taxon>
        <taxon>Hexapoda</taxon>
        <taxon>Insecta</taxon>
        <taxon>Pterygota</taxon>
        <taxon>Neoptera</taxon>
        <taxon>Endopterygota</taxon>
        <taxon>Coleoptera</taxon>
        <taxon>Polyphaga</taxon>
        <taxon>Cucujiformia</taxon>
        <taxon>Curculionidae</taxon>
        <taxon>Scolytinae</taxon>
        <taxon>Hypothenemus</taxon>
    </lineage>
</organism>
<evidence type="ECO:0000256" key="8">
    <source>
        <dbReference type="SAM" id="Phobius"/>
    </source>
</evidence>
<keyword evidence="7" id="KW-0325">Glycoprotein</keyword>